<dbReference type="Gene3D" id="3.40.30.10">
    <property type="entry name" value="Glutaredoxin"/>
    <property type="match status" value="1"/>
</dbReference>
<dbReference type="Pfam" id="PF00043">
    <property type="entry name" value="GST_C"/>
    <property type="match status" value="1"/>
</dbReference>
<dbReference type="PROSITE" id="PS50405">
    <property type="entry name" value="GST_CTER"/>
    <property type="match status" value="1"/>
</dbReference>
<dbReference type="InterPro" id="IPR004045">
    <property type="entry name" value="Glutathione_S-Trfase_N"/>
</dbReference>
<dbReference type="InterPro" id="IPR036249">
    <property type="entry name" value="Thioredoxin-like_sf"/>
</dbReference>
<keyword evidence="6" id="KW-1185">Reference proteome</keyword>
<evidence type="ECO:0000256" key="2">
    <source>
        <dbReference type="ARBA" id="ARBA00022679"/>
    </source>
</evidence>
<dbReference type="Proteomes" id="UP000262832">
    <property type="component" value="Chromosome II"/>
</dbReference>
<evidence type="ECO:0000259" key="3">
    <source>
        <dbReference type="PROSITE" id="PS50404"/>
    </source>
</evidence>
<dbReference type="SUPFAM" id="SSF47616">
    <property type="entry name" value="GST C-terminal domain-like"/>
    <property type="match status" value="1"/>
</dbReference>
<dbReference type="PROSITE" id="PS50404">
    <property type="entry name" value="GST_NTER"/>
    <property type="match status" value="1"/>
</dbReference>
<evidence type="ECO:0000313" key="5">
    <source>
        <dbReference type="EMBL" id="AXY03094.1"/>
    </source>
</evidence>
<dbReference type="InterPro" id="IPR036282">
    <property type="entry name" value="Glutathione-S-Trfase_C_sf"/>
</dbReference>
<dbReference type="InterPro" id="IPR040079">
    <property type="entry name" value="Glutathione_S-Trfase"/>
</dbReference>
<dbReference type="SFLD" id="SFLDS00019">
    <property type="entry name" value="Glutathione_Transferase_(cytos"/>
    <property type="match status" value="1"/>
</dbReference>
<dbReference type="CDD" id="cd03051">
    <property type="entry name" value="GST_N_GTT2_like"/>
    <property type="match status" value="1"/>
</dbReference>
<proteinExistence type="predicted"/>
<dbReference type="SFLD" id="SFLDG00358">
    <property type="entry name" value="Main_(cytGST)"/>
    <property type="match status" value="1"/>
</dbReference>
<reference evidence="5 6" key="1">
    <citation type="submission" date="2018-08" db="EMBL/GenBank/DDBJ databases">
        <title>Genomic taxonomy of the Vibrionaceae family.</title>
        <authorList>
            <person name="Gomez-Gil B."/>
            <person name="Tanaka M."/>
            <person name="Sawabe T."/>
            <person name="Enciso-Ibarra K."/>
        </authorList>
    </citation>
    <scope>NUCLEOTIDE SEQUENCE [LARGE SCALE GENOMIC DNA]</scope>
    <source>
        <strain evidence="5 6">CAIM 1831</strain>
    </source>
</reference>
<feature type="domain" description="GST N-terminal" evidence="3">
    <location>
        <begin position="1"/>
        <end position="81"/>
    </location>
</feature>
<dbReference type="InterPro" id="IPR034345">
    <property type="entry name" value="Gtt2-like_N"/>
</dbReference>
<organism evidence="5 6">
    <name type="scientific">Vibrio alfacsensis</name>
    <dbReference type="NCBI Taxonomy" id="1074311"/>
    <lineage>
        <taxon>Bacteria</taxon>
        <taxon>Pseudomonadati</taxon>
        <taxon>Pseudomonadota</taxon>
        <taxon>Gammaproteobacteria</taxon>
        <taxon>Vibrionales</taxon>
        <taxon>Vibrionaceae</taxon>
        <taxon>Vibrio</taxon>
    </lineage>
</organism>
<dbReference type="SUPFAM" id="SSF52833">
    <property type="entry name" value="Thioredoxin-like"/>
    <property type="match status" value="1"/>
</dbReference>
<dbReference type="Gene3D" id="1.20.1050.10">
    <property type="match status" value="1"/>
</dbReference>
<dbReference type="RefSeq" id="WP_128812992.1">
    <property type="nucleotide sequence ID" value="NZ_CP032094.1"/>
</dbReference>
<protein>
    <recommendedName>
        <fullName evidence="1">glutathione transferase</fullName>
        <ecNumber evidence="1">2.5.1.18</ecNumber>
    </recommendedName>
</protein>
<evidence type="ECO:0000256" key="1">
    <source>
        <dbReference type="ARBA" id="ARBA00012452"/>
    </source>
</evidence>
<dbReference type="PANTHER" id="PTHR43900:SF97">
    <property type="entry name" value="GLUTATHIONE TRANSFERASE"/>
    <property type="match status" value="1"/>
</dbReference>
<dbReference type="InterPro" id="IPR004046">
    <property type="entry name" value="GST_C"/>
</dbReference>
<dbReference type="InterPro" id="IPR010987">
    <property type="entry name" value="Glutathione-S-Trfase_C-like"/>
</dbReference>
<gene>
    <name evidence="5" type="ORF">D1115_19430</name>
</gene>
<dbReference type="PANTHER" id="PTHR43900">
    <property type="entry name" value="GLUTATHIONE S-TRANSFERASE RHO"/>
    <property type="match status" value="1"/>
</dbReference>
<dbReference type="Pfam" id="PF13417">
    <property type="entry name" value="GST_N_3"/>
    <property type="match status" value="1"/>
</dbReference>
<dbReference type="EC" id="2.5.1.18" evidence="1"/>
<keyword evidence="2" id="KW-0808">Transferase</keyword>
<feature type="domain" description="GST C-terminal" evidence="4">
    <location>
        <begin position="87"/>
        <end position="204"/>
    </location>
</feature>
<evidence type="ECO:0000259" key="4">
    <source>
        <dbReference type="PROSITE" id="PS50405"/>
    </source>
</evidence>
<name>A0ABN5PIN6_9VIBR</name>
<evidence type="ECO:0000313" key="6">
    <source>
        <dbReference type="Proteomes" id="UP000262832"/>
    </source>
</evidence>
<sequence length="204" mass="23018">MKLYETAITPSCKRVGIFLKEIGGDVDRISLNVREGDNLSEAFKSKSVNGKVPLLELDNGTTICESVAICRYLDEAFENDLALFGNGALEIAQVEMWHRIVEFQGLYTAFQALRNITAIYQDRENCVSAWGEESKARVEMFLPTLDKRLGESEYIAADRFTIVDITGHIFVAFAINGLKLDVLENYPNIARWFKLVSAREAFSY</sequence>
<accession>A0ABN5PIN6</accession>
<dbReference type="EMBL" id="CP032094">
    <property type="protein sequence ID" value="AXY03094.1"/>
    <property type="molecule type" value="Genomic_DNA"/>
</dbReference>